<reference evidence="3" key="1">
    <citation type="submission" date="2021-01" db="EMBL/GenBank/DDBJ databases">
        <authorList>
            <consortium name="Genoscope - CEA"/>
            <person name="William W."/>
        </authorList>
    </citation>
    <scope>NUCLEOTIDE SEQUENCE</scope>
</reference>
<feature type="region of interest" description="Disordered" evidence="2">
    <location>
        <begin position="1"/>
        <end position="29"/>
    </location>
</feature>
<evidence type="ECO:0000256" key="1">
    <source>
        <dbReference type="SAM" id="Coils"/>
    </source>
</evidence>
<evidence type="ECO:0000313" key="3">
    <source>
        <dbReference type="EMBL" id="CAD8043010.1"/>
    </source>
</evidence>
<keyword evidence="1" id="KW-0175">Coiled coil</keyword>
<proteinExistence type="predicted"/>
<dbReference type="OMA" id="YITNYAV"/>
<evidence type="ECO:0000313" key="4">
    <source>
        <dbReference type="Proteomes" id="UP000688137"/>
    </source>
</evidence>
<keyword evidence="4" id="KW-1185">Reference proteome</keyword>
<dbReference type="Proteomes" id="UP000688137">
    <property type="component" value="Unassembled WGS sequence"/>
</dbReference>
<feature type="region of interest" description="Disordered" evidence="2">
    <location>
        <begin position="354"/>
        <end position="373"/>
    </location>
</feature>
<feature type="region of interest" description="Disordered" evidence="2">
    <location>
        <begin position="60"/>
        <end position="82"/>
    </location>
</feature>
<protein>
    <submittedName>
        <fullName evidence="3">Uncharacterized protein</fullName>
    </submittedName>
</protein>
<gene>
    <name evidence="3" type="ORF">PPRIM_AZ9-3.1.T0040229</name>
</gene>
<comment type="caution">
    <text evidence="3">The sequence shown here is derived from an EMBL/GenBank/DDBJ whole genome shotgun (WGS) entry which is preliminary data.</text>
</comment>
<sequence>MQNERTQQLLRSKGSSYIPQNPQTLSPLNKQTQNSIIQSNKYITNYAVQKLQNQSTHITITPSNDRRTSPTPNRSSINVIPNHSSSVSPIRVVQLSTERVQKPQEIHEVHHFERPIQVVNVEEMEYKYKFKIQQLELKIYQLQVENQRIKISGYIEQSIPIENTTKINELERINQNLRNLEEKLRIELKQLKEELQNWKDRYIELQKQQLNQNGFNEELRQLKKQISQLEEENKDFLINIKDKDQEILKLRSILNEKDDIIDQLNDQIQELQVIQENYSRVETTLISLQGEVDVWRKKFKEKNEEASELSEKLIMAETSLEAMKKRQTTQVKEINVSKTNNNHNVGITMTQSIEMPGRFSTNRGNHNSNKQQS</sequence>
<dbReference type="AlphaFoldDB" id="A0A8S1JR27"/>
<accession>A0A8S1JR27</accession>
<name>A0A8S1JR27_PARPR</name>
<feature type="coiled-coil region" evidence="1">
    <location>
        <begin position="163"/>
        <end position="326"/>
    </location>
</feature>
<dbReference type="EMBL" id="CAJJDM010000001">
    <property type="protein sequence ID" value="CAD8043010.1"/>
    <property type="molecule type" value="Genomic_DNA"/>
</dbReference>
<evidence type="ECO:0000256" key="2">
    <source>
        <dbReference type="SAM" id="MobiDB-lite"/>
    </source>
</evidence>
<organism evidence="3 4">
    <name type="scientific">Paramecium primaurelia</name>
    <dbReference type="NCBI Taxonomy" id="5886"/>
    <lineage>
        <taxon>Eukaryota</taxon>
        <taxon>Sar</taxon>
        <taxon>Alveolata</taxon>
        <taxon>Ciliophora</taxon>
        <taxon>Intramacronucleata</taxon>
        <taxon>Oligohymenophorea</taxon>
        <taxon>Peniculida</taxon>
        <taxon>Parameciidae</taxon>
        <taxon>Paramecium</taxon>
    </lineage>
</organism>